<evidence type="ECO:0008006" key="3">
    <source>
        <dbReference type="Google" id="ProtNLM"/>
    </source>
</evidence>
<proteinExistence type="predicted"/>
<evidence type="ECO:0000313" key="2">
    <source>
        <dbReference type="Proteomes" id="UP000198432"/>
    </source>
</evidence>
<name>A0A239LSR3_9BACT</name>
<organism evidence="1 2">
    <name type="scientific">Pontibacter ummariensis</name>
    <dbReference type="NCBI Taxonomy" id="1610492"/>
    <lineage>
        <taxon>Bacteria</taxon>
        <taxon>Pseudomonadati</taxon>
        <taxon>Bacteroidota</taxon>
        <taxon>Cytophagia</taxon>
        <taxon>Cytophagales</taxon>
        <taxon>Hymenobacteraceae</taxon>
        <taxon>Pontibacter</taxon>
    </lineage>
</organism>
<reference evidence="2" key="1">
    <citation type="submission" date="2017-06" db="EMBL/GenBank/DDBJ databases">
        <authorList>
            <person name="Varghese N."/>
            <person name="Submissions S."/>
        </authorList>
    </citation>
    <scope>NUCLEOTIDE SEQUENCE [LARGE SCALE GENOMIC DNA]</scope>
    <source>
        <strain evidence="2">NKM1</strain>
    </source>
</reference>
<dbReference type="Proteomes" id="UP000198432">
    <property type="component" value="Unassembled WGS sequence"/>
</dbReference>
<dbReference type="AlphaFoldDB" id="A0A239LSR3"/>
<accession>A0A239LSR3</accession>
<keyword evidence="2" id="KW-1185">Reference proteome</keyword>
<protein>
    <recommendedName>
        <fullName evidence="3">SpoIIAA-like</fullName>
    </recommendedName>
</protein>
<dbReference type="EMBL" id="FZOQ01000048">
    <property type="protein sequence ID" value="SNT32918.1"/>
    <property type="molecule type" value="Genomic_DNA"/>
</dbReference>
<sequence length="135" mass="15416">MPLKTLYLTDYCKIDADLERKLLRAQWLRPVDEQEARQVGAKLCQVLRETRLERLVIDTRALGTLDPGVKEWMSTSFFCLLSQSGLKQLGRVLPDSAFSRVSLKAISTRAEALGGVNFMLKNFTDEEQAYLWLGY</sequence>
<gene>
    <name evidence="1" type="ORF">SAMN06296052_14813</name>
</gene>
<evidence type="ECO:0000313" key="1">
    <source>
        <dbReference type="EMBL" id="SNT32918.1"/>
    </source>
</evidence>